<keyword evidence="2" id="KW-0560">Oxidoreductase</keyword>
<name>A0A2T5MC80_9GAMM</name>
<comment type="similarity">
    <text evidence="1 2">Belongs to the cytochrome P450 family.</text>
</comment>
<dbReference type="OrthoDB" id="4258484at2"/>
<dbReference type="AlphaFoldDB" id="A0A2T5MC80"/>
<dbReference type="SUPFAM" id="SSF48264">
    <property type="entry name" value="Cytochrome P450"/>
    <property type="match status" value="1"/>
</dbReference>
<keyword evidence="4" id="KW-1185">Reference proteome</keyword>
<comment type="caution">
    <text evidence="3">The sequence shown here is derived from an EMBL/GenBank/DDBJ whole genome shotgun (WGS) entry which is preliminary data.</text>
</comment>
<gene>
    <name evidence="3" type="ORF">CJD38_16650</name>
</gene>
<evidence type="ECO:0000313" key="4">
    <source>
        <dbReference type="Proteomes" id="UP000244248"/>
    </source>
</evidence>
<dbReference type="PRINTS" id="PR00359">
    <property type="entry name" value="BP450"/>
</dbReference>
<dbReference type="InterPro" id="IPR036396">
    <property type="entry name" value="Cyt_P450_sf"/>
</dbReference>
<reference evidence="3 4" key="1">
    <citation type="submission" date="2018-04" db="EMBL/GenBank/DDBJ databases">
        <title>Novel species isolated from glacier.</title>
        <authorList>
            <person name="Liu Q."/>
            <person name="Xin Y.-H."/>
        </authorList>
    </citation>
    <scope>NUCLEOTIDE SEQUENCE [LARGE SCALE GENOMIC DNA]</scope>
    <source>
        <strain evidence="3 4">GT1R17</strain>
    </source>
</reference>
<evidence type="ECO:0000256" key="1">
    <source>
        <dbReference type="ARBA" id="ARBA00010617"/>
    </source>
</evidence>
<organism evidence="3 4">
    <name type="scientific">Stenotrophobium rhamnosiphilum</name>
    <dbReference type="NCBI Taxonomy" id="2029166"/>
    <lineage>
        <taxon>Bacteria</taxon>
        <taxon>Pseudomonadati</taxon>
        <taxon>Pseudomonadota</taxon>
        <taxon>Gammaproteobacteria</taxon>
        <taxon>Nevskiales</taxon>
        <taxon>Nevskiaceae</taxon>
        <taxon>Stenotrophobium</taxon>
    </lineage>
</organism>
<dbReference type="GO" id="GO:0020037">
    <property type="term" value="F:heme binding"/>
    <property type="evidence" value="ECO:0007669"/>
    <property type="project" value="InterPro"/>
</dbReference>
<dbReference type="Gene3D" id="1.10.630.10">
    <property type="entry name" value="Cytochrome P450"/>
    <property type="match status" value="1"/>
</dbReference>
<dbReference type="GO" id="GO:0016705">
    <property type="term" value="F:oxidoreductase activity, acting on paired donors, with incorporation or reduction of molecular oxygen"/>
    <property type="evidence" value="ECO:0007669"/>
    <property type="project" value="InterPro"/>
</dbReference>
<keyword evidence="2" id="KW-0503">Monooxygenase</keyword>
<keyword evidence="2" id="KW-0479">Metal-binding</keyword>
<dbReference type="GO" id="GO:0005506">
    <property type="term" value="F:iron ion binding"/>
    <property type="evidence" value="ECO:0007669"/>
    <property type="project" value="InterPro"/>
</dbReference>
<dbReference type="PANTHER" id="PTHR46696">
    <property type="entry name" value="P450, PUTATIVE (EUROFUNG)-RELATED"/>
    <property type="match status" value="1"/>
</dbReference>
<dbReference type="InterPro" id="IPR002397">
    <property type="entry name" value="Cyt_P450_B"/>
</dbReference>
<dbReference type="Proteomes" id="UP000244248">
    <property type="component" value="Unassembled WGS sequence"/>
</dbReference>
<dbReference type="PANTHER" id="PTHR46696:SF6">
    <property type="entry name" value="P450, PUTATIVE (EUROFUNG)-RELATED"/>
    <property type="match status" value="1"/>
</dbReference>
<proteinExistence type="inferred from homology"/>
<dbReference type="GO" id="GO:0004497">
    <property type="term" value="F:monooxygenase activity"/>
    <property type="evidence" value="ECO:0007669"/>
    <property type="project" value="UniProtKB-KW"/>
</dbReference>
<keyword evidence="2" id="KW-0408">Iron</keyword>
<dbReference type="Pfam" id="PF00067">
    <property type="entry name" value="p450"/>
    <property type="match status" value="1"/>
</dbReference>
<dbReference type="EMBL" id="QANS01000007">
    <property type="protein sequence ID" value="PTU30170.1"/>
    <property type="molecule type" value="Genomic_DNA"/>
</dbReference>
<dbReference type="PROSITE" id="PS00086">
    <property type="entry name" value="CYTOCHROME_P450"/>
    <property type="match status" value="1"/>
</dbReference>
<dbReference type="InterPro" id="IPR017972">
    <property type="entry name" value="Cyt_P450_CS"/>
</dbReference>
<protein>
    <submittedName>
        <fullName evidence="3">Cytochrome P450</fullName>
    </submittedName>
</protein>
<evidence type="ECO:0000256" key="2">
    <source>
        <dbReference type="RuleBase" id="RU000461"/>
    </source>
</evidence>
<sequence length="415" mass="46608">MTQVALTPAVPKPDHVVDSVVYDFDMFGDPGLLADPHVRIMDLVKNAPSVFWTPRNGGHWMLTSHAANFNASRDTETFSSQFIPPEKLAMLKAMMPPGSPHIPIAVPINLDPPDHGKYRMPLQRVFSPKAIEMLREDIRTLARELLNKVKADGGCEFVAAVAEPLPVQVFLKMLGLPLERSDEYRELVRAHLADSNLDPRKMIMKMQRVAASMRDTMLERKENPQNDILSMLWKIEVDGKPTTLEDMENYGVLLFIAGLDTVINGMGLGVRHLAQHPELQAQLRNNPALASDVTEEMLRRYTFTVPPRIMAKDVDFMGVQLKKGDKVMLYLPAADLDAKEYSNPDQFNLKREGTPHIAFNAGPHRCLGSHLARVELQVLYEEMVKIIPEFRLDPAKPAVFHGGHVVGIHSVNLLW</sequence>
<evidence type="ECO:0000313" key="3">
    <source>
        <dbReference type="EMBL" id="PTU30170.1"/>
    </source>
</evidence>
<keyword evidence="2" id="KW-0349">Heme</keyword>
<dbReference type="RefSeq" id="WP_107941516.1">
    <property type="nucleotide sequence ID" value="NZ_QANS01000007.1"/>
</dbReference>
<accession>A0A2T5MC80</accession>
<dbReference type="InterPro" id="IPR001128">
    <property type="entry name" value="Cyt_P450"/>
</dbReference>